<name>A0AAV7SM30_PLEWA</name>
<accession>A0AAV7SM30</accession>
<protein>
    <submittedName>
        <fullName evidence="2">Uncharacterized protein</fullName>
    </submittedName>
</protein>
<gene>
    <name evidence="2" type="ORF">NDU88_005592</name>
</gene>
<dbReference type="AlphaFoldDB" id="A0AAV7SM30"/>
<dbReference type="EMBL" id="JANPWB010000008">
    <property type="protein sequence ID" value="KAJ1165163.1"/>
    <property type="molecule type" value="Genomic_DNA"/>
</dbReference>
<reference evidence="2" key="1">
    <citation type="journal article" date="2022" name="bioRxiv">
        <title>Sequencing and chromosome-scale assembly of the giantPleurodeles waltlgenome.</title>
        <authorList>
            <person name="Brown T."/>
            <person name="Elewa A."/>
            <person name="Iarovenko S."/>
            <person name="Subramanian E."/>
            <person name="Araus A.J."/>
            <person name="Petzold A."/>
            <person name="Susuki M."/>
            <person name="Suzuki K.-i.T."/>
            <person name="Hayashi T."/>
            <person name="Toyoda A."/>
            <person name="Oliveira C."/>
            <person name="Osipova E."/>
            <person name="Leigh N.D."/>
            <person name="Simon A."/>
            <person name="Yun M.H."/>
        </authorList>
    </citation>
    <scope>NUCLEOTIDE SEQUENCE</scope>
    <source>
        <strain evidence="2">20211129_DDA</strain>
        <tissue evidence="2">Liver</tissue>
    </source>
</reference>
<keyword evidence="3" id="KW-1185">Reference proteome</keyword>
<organism evidence="2 3">
    <name type="scientific">Pleurodeles waltl</name>
    <name type="common">Iberian ribbed newt</name>
    <dbReference type="NCBI Taxonomy" id="8319"/>
    <lineage>
        <taxon>Eukaryota</taxon>
        <taxon>Metazoa</taxon>
        <taxon>Chordata</taxon>
        <taxon>Craniata</taxon>
        <taxon>Vertebrata</taxon>
        <taxon>Euteleostomi</taxon>
        <taxon>Amphibia</taxon>
        <taxon>Batrachia</taxon>
        <taxon>Caudata</taxon>
        <taxon>Salamandroidea</taxon>
        <taxon>Salamandridae</taxon>
        <taxon>Pleurodelinae</taxon>
        <taxon>Pleurodeles</taxon>
    </lineage>
</organism>
<evidence type="ECO:0000256" key="1">
    <source>
        <dbReference type="SAM" id="MobiDB-lite"/>
    </source>
</evidence>
<sequence length="116" mass="12117">MSSLQGSLLHQNQWAYSLTVAADGGDRCTEGNLALAEFLRRVAECGRVQDRGQDVVLIASLGLTYEALLLCLAPALPDPCNMETHLCNGQQASGEPAGPWGSTAAQETNGGDAEDG</sequence>
<evidence type="ECO:0000313" key="2">
    <source>
        <dbReference type="EMBL" id="KAJ1165163.1"/>
    </source>
</evidence>
<feature type="region of interest" description="Disordered" evidence="1">
    <location>
        <begin position="87"/>
        <end position="116"/>
    </location>
</feature>
<evidence type="ECO:0000313" key="3">
    <source>
        <dbReference type="Proteomes" id="UP001066276"/>
    </source>
</evidence>
<comment type="caution">
    <text evidence="2">The sequence shown here is derived from an EMBL/GenBank/DDBJ whole genome shotgun (WGS) entry which is preliminary data.</text>
</comment>
<proteinExistence type="predicted"/>
<dbReference type="Proteomes" id="UP001066276">
    <property type="component" value="Chromosome 4_2"/>
</dbReference>